<sequence>MVLKTFYNRIRKSIPRIRTSKKHSTLSTTEGKKQPRHAKKQQDNIRDDPPPSQPKNKSPEEELREEYQELIRTSYRMVRCLGDDLESSFGSSYVSGYRYREQTEEDILKKTWSDHSKVIPRTSNFAAQKPIEVTHLLDDSDDESFGLHFANMAATVEEEEAKDDAESRESVSVFINIDDCRDTDSLRLGASSKRDEDQDIYYRTSNRGYF</sequence>
<reference evidence="2" key="1">
    <citation type="submission" date="2023-08" db="EMBL/GenBank/DDBJ databases">
        <authorList>
            <person name="Audoor S."/>
            <person name="Bilcke G."/>
        </authorList>
    </citation>
    <scope>NUCLEOTIDE SEQUENCE</scope>
</reference>
<feature type="compositionally biased region" description="Basic and acidic residues" evidence="1">
    <location>
        <begin position="40"/>
        <end position="49"/>
    </location>
</feature>
<protein>
    <submittedName>
        <fullName evidence="2">Uncharacterized protein</fullName>
    </submittedName>
</protein>
<evidence type="ECO:0000313" key="2">
    <source>
        <dbReference type="EMBL" id="CAJ1967596.1"/>
    </source>
</evidence>
<dbReference type="EMBL" id="CAKOGP040002336">
    <property type="protein sequence ID" value="CAJ1967596.1"/>
    <property type="molecule type" value="Genomic_DNA"/>
</dbReference>
<proteinExistence type="predicted"/>
<name>A0AAD2GAN0_9STRA</name>
<feature type="region of interest" description="Disordered" evidence="1">
    <location>
        <begin position="14"/>
        <end position="64"/>
    </location>
</feature>
<feature type="compositionally biased region" description="Basic residues" evidence="1">
    <location>
        <begin position="14"/>
        <end position="24"/>
    </location>
</feature>
<dbReference type="AlphaFoldDB" id="A0AAD2GAN0"/>
<evidence type="ECO:0000313" key="3">
    <source>
        <dbReference type="Proteomes" id="UP001295423"/>
    </source>
</evidence>
<dbReference type="Proteomes" id="UP001295423">
    <property type="component" value="Unassembled WGS sequence"/>
</dbReference>
<keyword evidence="3" id="KW-1185">Reference proteome</keyword>
<accession>A0AAD2GAN0</accession>
<organism evidence="2 3">
    <name type="scientific">Cylindrotheca closterium</name>
    <dbReference type="NCBI Taxonomy" id="2856"/>
    <lineage>
        <taxon>Eukaryota</taxon>
        <taxon>Sar</taxon>
        <taxon>Stramenopiles</taxon>
        <taxon>Ochrophyta</taxon>
        <taxon>Bacillariophyta</taxon>
        <taxon>Bacillariophyceae</taxon>
        <taxon>Bacillariophycidae</taxon>
        <taxon>Bacillariales</taxon>
        <taxon>Bacillariaceae</taxon>
        <taxon>Cylindrotheca</taxon>
    </lineage>
</organism>
<evidence type="ECO:0000256" key="1">
    <source>
        <dbReference type="SAM" id="MobiDB-lite"/>
    </source>
</evidence>
<gene>
    <name evidence="2" type="ORF">CYCCA115_LOCUS22846</name>
</gene>
<comment type="caution">
    <text evidence="2">The sequence shown here is derived from an EMBL/GenBank/DDBJ whole genome shotgun (WGS) entry which is preliminary data.</text>
</comment>